<evidence type="ECO:0000256" key="3">
    <source>
        <dbReference type="ARBA" id="ARBA00023125"/>
    </source>
</evidence>
<dbReference type="InterPro" id="IPR044837">
    <property type="entry name" value="REM16-like"/>
</dbReference>
<dbReference type="InterPro" id="IPR015300">
    <property type="entry name" value="DNA-bd_pseudobarrel_sf"/>
</dbReference>
<keyword evidence="9" id="KW-1185">Reference proteome</keyword>
<comment type="subcellular location">
    <subcellularLocation>
        <location evidence="1">Nucleus</location>
    </subcellularLocation>
</comment>
<feature type="domain" description="TF-B3" evidence="7">
    <location>
        <begin position="262"/>
        <end position="359"/>
    </location>
</feature>
<feature type="region of interest" description="Disordered" evidence="6">
    <location>
        <begin position="211"/>
        <end position="230"/>
    </location>
</feature>
<evidence type="ECO:0000256" key="4">
    <source>
        <dbReference type="ARBA" id="ARBA00023163"/>
    </source>
</evidence>
<protein>
    <recommendedName>
        <fullName evidence="7">TF-B3 domain-containing protein</fullName>
    </recommendedName>
</protein>
<evidence type="ECO:0000256" key="1">
    <source>
        <dbReference type="ARBA" id="ARBA00004123"/>
    </source>
</evidence>
<sequence length="359" mass="41116">MADYERRCSHTNFEQVYWSQFGTVKFGQRITDNSGNSLVLPRTFVENVRDKLVGNVKLITANGSVWVIGLDSRDERDVSLKGGWKKFFKAHCLKKNDILSFSYHHDFNFDVTMFDGETGCEKICAYFVKSEMNLEAQNKNDNNEKEISVSDDDKKLVRRCRKRTAQNLSNEEDWDHFGSLNKGKKVSTTAKLLDKGKGSKSNVVKLEEGSGIRRGRNLSEEEEEEDSDHFDMKTYDEVSQEMERKERNLKRMIALAEREGDLVVRLQPSYVSKPWVLAISANWARQEGLDQRKQEIELHCDGKMWKGILGNRKVAADINSKCWKDFVTQNDLKVGDACVFNVIPGSSHPIAISVCILRL</sequence>
<dbReference type="PANTHER" id="PTHR31391:SF4">
    <property type="entry name" value="B3 DOMAIN-CONTAINING PROTEIN OS03G0184500"/>
    <property type="match status" value="1"/>
</dbReference>
<dbReference type="AlphaFoldDB" id="A0ABD3TDV0"/>
<keyword evidence="2" id="KW-0805">Transcription regulation</keyword>
<feature type="domain" description="TF-B3" evidence="7">
    <location>
        <begin position="23"/>
        <end position="117"/>
    </location>
</feature>
<dbReference type="PANTHER" id="PTHR31391">
    <property type="entry name" value="B3 DOMAIN-CONTAINING PROTEIN OS11G0197600-RELATED"/>
    <property type="match status" value="1"/>
</dbReference>
<dbReference type="SUPFAM" id="SSF101936">
    <property type="entry name" value="DNA-binding pseudobarrel domain"/>
    <property type="match status" value="2"/>
</dbReference>
<dbReference type="CDD" id="cd10017">
    <property type="entry name" value="B3_DNA"/>
    <property type="match status" value="2"/>
</dbReference>
<comment type="caution">
    <text evidence="8">The sequence shown here is derived from an EMBL/GenBank/DDBJ whole genome shotgun (WGS) entry which is preliminary data.</text>
</comment>
<gene>
    <name evidence="8" type="ORF">ACJIZ3_009915</name>
</gene>
<dbReference type="GO" id="GO:0003677">
    <property type="term" value="F:DNA binding"/>
    <property type="evidence" value="ECO:0007669"/>
    <property type="project" value="UniProtKB-KW"/>
</dbReference>
<dbReference type="Pfam" id="PF02362">
    <property type="entry name" value="B3"/>
    <property type="match status" value="1"/>
</dbReference>
<name>A0ABD3TDV0_9LAMI</name>
<dbReference type="InterPro" id="IPR003340">
    <property type="entry name" value="B3_DNA-bd"/>
</dbReference>
<evidence type="ECO:0000313" key="8">
    <source>
        <dbReference type="EMBL" id="KAL3835179.1"/>
    </source>
</evidence>
<reference evidence="8 9" key="1">
    <citation type="submission" date="2024-12" db="EMBL/GenBank/DDBJ databases">
        <title>The unique morphological basis and parallel evolutionary history of personate flowers in Penstemon.</title>
        <authorList>
            <person name="Depatie T.H."/>
            <person name="Wessinger C.A."/>
        </authorList>
    </citation>
    <scope>NUCLEOTIDE SEQUENCE [LARGE SCALE GENOMIC DNA]</scope>
    <source>
        <strain evidence="8">WTNN_2</strain>
        <tissue evidence="8">Leaf</tissue>
    </source>
</reference>
<organism evidence="8 9">
    <name type="scientific">Penstemon smallii</name>
    <dbReference type="NCBI Taxonomy" id="265156"/>
    <lineage>
        <taxon>Eukaryota</taxon>
        <taxon>Viridiplantae</taxon>
        <taxon>Streptophyta</taxon>
        <taxon>Embryophyta</taxon>
        <taxon>Tracheophyta</taxon>
        <taxon>Spermatophyta</taxon>
        <taxon>Magnoliopsida</taxon>
        <taxon>eudicotyledons</taxon>
        <taxon>Gunneridae</taxon>
        <taxon>Pentapetalae</taxon>
        <taxon>asterids</taxon>
        <taxon>lamiids</taxon>
        <taxon>Lamiales</taxon>
        <taxon>Plantaginaceae</taxon>
        <taxon>Cheloneae</taxon>
        <taxon>Penstemon</taxon>
    </lineage>
</organism>
<dbReference type="Proteomes" id="UP001634393">
    <property type="component" value="Unassembled WGS sequence"/>
</dbReference>
<evidence type="ECO:0000256" key="5">
    <source>
        <dbReference type="ARBA" id="ARBA00023242"/>
    </source>
</evidence>
<evidence type="ECO:0000256" key="6">
    <source>
        <dbReference type="SAM" id="MobiDB-lite"/>
    </source>
</evidence>
<proteinExistence type="predicted"/>
<dbReference type="SMART" id="SM01019">
    <property type="entry name" value="B3"/>
    <property type="match status" value="1"/>
</dbReference>
<evidence type="ECO:0000313" key="9">
    <source>
        <dbReference type="Proteomes" id="UP001634393"/>
    </source>
</evidence>
<evidence type="ECO:0000259" key="7">
    <source>
        <dbReference type="PROSITE" id="PS50863"/>
    </source>
</evidence>
<keyword evidence="4" id="KW-0804">Transcription</keyword>
<dbReference type="Gene3D" id="2.40.330.10">
    <property type="entry name" value="DNA-binding pseudobarrel domain"/>
    <property type="match status" value="2"/>
</dbReference>
<dbReference type="PROSITE" id="PS50863">
    <property type="entry name" value="B3"/>
    <property type="match status" value="2"/>
</dbReference>
<keyword evidence="3" id="KW-0238">DNA-binding</keyword>
<evidence type="ECO:0000256" key="2">
    <source>
        <dbReference type="ARBA" id="ARBA00023015"/>
    </source>
</evidence>
<keyword evidence="5" id="KW-0539">Nucleus</keyword>
<dbReference type="GO" id="GO:0005634">
    <property type="term" value="C:nucleus"/>
    <property type="evidence" value="ECO:0007669"/>
    <property type="project" value="UniProtKB-SubCell"/>
</dbReference>
<accession>A0ABD3TDV0</accession>
<dbReference type="EMBL" id="JBJXBP010000004">
    <property type="protein sequence ID" value="KAL3835179.1"/>
    <property type="molecule type" value="Genomic_DNA"/>
</dbReference>